<dbReference type="Proteomes" id="UP000314982">
    <property type="component" value="Unassembled WGS sequence"/>
</dbReference>
<name>A0A4W5LCA0_9TELE</name>
<comment type="subcellular location">
    <subcellularLocation>
        <location evidence="3">Cytoplasm</location>
        <location evidence="3">Cell cortex</location>
    </subcellularLocation>
    <subcellularLocation>
        <location evidence="1">Cytoplasm</location>
        <location evidence="1">Cytoskeleton</location>
        <location evidence="1">Microtubule organizing center</location>
        <location evidence="1">Centrosome</location>
    </subcellularLocation>
    <subcellularLocation>
        <location evidence="2">Cytoplasm</location>
        <location evidence="2">Cytoskeleton</location>
        <location evidence="2">Stress fiber</location>
    </subcellularLocation>
    <subcellularLocation>
        <location evidence="4">Cytoplasm</location>
        <location evidence="4">Myofibril</location>
    </subcellularLocation>
</comment>
<evidence type="ECO:0000256" key="4">
    <source>
        <dbReference type="ARBA" id="ARBA00004657"/>
    </source>
</evidence>
<evidence type="ECO:0000256" key="12">
    <source>
        <dbReference type="ARBA" id="ARBA00034776"/>
    </source>
</evidence>
<protein>
    <recommendedName>
        <fullName evidence="13">Dynactin subunit 4</fullName>
    </recommendedName>
</protein>
<evidence type="ECO:0000256" key="5">
    <source>
        <dbReference type="ARBA" id="ARBA00022490"/>
    </source>
</evidence>
<dbReference type="GO" id="GO:0005938">
    <property type="term" value="C:cell cortex"/>
    <property type="evidence" value="ECO:0007669"/>
    <property type="project" value="UniProtKB-SubCell"/>
</dbReference>
<evidence type="ECO:0000256" key="14">
    <source>
        <dbReference type="ARBA" id="ARBA00093507"/>
    </source>
</evidence>
<evidence type="ECO:0000256" key="6">
    <source>
        <dbReference type="ARBA" id="ARBA00022499"/>
    </source>
</evidence>
<dbReference type="GO" id="GO:0001725">
    <property type="term" value="C:stress fiber"/>
    <property type="evidence" value="ECO:0007669"/>
    <property type="project" value="UniProtKB-SubCell"/>
</dbReference>
<evidence type="ECO:0000256" key="7">
    <source>
        <dbReference type="ARBA" id="ARBA00022553"/>
    </source>
</evidence>
<dbReference type="GO" id="GO:0030016">
    <property type="term" value="C:myofibril"/>
    <property type="evidence" value="ECO:0007669"/>
    <property type="project" value="UniProtKB-SubCell"/>
</dbReference>
<evidence type="ECO:0000256" key="10">
    <source>
        <dbReference type="ARBA" id="ARBA00023054"/>
    </source>
</evidence>
<evidence type="ECO:0000256" key="3">
    <source>
        <dbReference type="ARBA" id="ARBA00004544"/>
    </source>
</evidence>
<dbReference type="GeneTree" id="ENSGT00390000006954"/>
<comment type="subunit">
    <text evidence="14">Subunit of dynactin, a multiprotein complex part of a tripartite complex with dynein and a adapter, such as BICDL1, BICD2 or HOOK3. The dynactin complex is built around ACTR1A/ACTB filament and consists of an actin-related filament composed of a shoulder domain, a pointed end and a barbed end. Its length is defined by its flexible shoulder domain. The soulder is composed of 2 DCTN1 subunits, 4 DCTN2 and 2 DCTN3. The 4 DCNT2 (via N-terminus) bind the ACTR1A filament and act as molecular rulers to determine the length. The pointed end is important for binding dynein-dynactin cargo adapters. Consists of 4 subunits: ACTR10, DCNT4, DCTN5 and DCTN6. The barbed end is composed of a CAPZA1:CAPZB heterodimers, which binds ACTR1A/ACTB filament and dynactin and stabilizes dynactin. Interacts with ATP7B, but not ATP7A, in a copper-dependent manner. Interacts with ANK2; this interaction is required for localization at costameres. Interacts with N4BP2L1.</text>
</comment>
<accession>A0A4W5LCA0</accession>
<keyword evidence="11" id="KW-0206">Cytoskeleton</keyword>
<reference evidence="15" key="3">
    <citation type="submission" date="2025-09" db="UniProtKB">
        <authorList>
            <consortium name="Ensembl"/>
        </authorList>
    </citation>
    <scope>IDENTIFICATION</scope>
</reference>
<dbReference type="GO" id="GO:0005869">
    <property type="term" value="C:dynactin complex"/>
    <property type="evidence" value="ECO:0007669"/>
    <property type="project" value="InterPro"/>
</dbReference>
<keyword evidence="6" id="KW-1017">Isopeptide bond</keyword>
<evidence type="ECO:0000256" key="13">
    <source>
        <dbReference type="ARBA" id="ARBA00034864"/>
    </source>
</evidence>
<dbReference type="Ensembl" id="ENSHHUT00000024399.1">
    <property type="protein sequence ID" value="ENSHHUP00000023511.1"/>
    <property type="gene ID" value="ENSHHUG00000014753.1"/>
</dbReference>
<dbReference type="PANTHER" id="PTHR13034">
    <property type="entry name" value="DYNACTIN P62 SUBUNIT"/>
    <property type="match status" value="1"/>
</dbReference>
<evidence type="ECO:0000256" key="9">
    <source>
        <dbReference type="ARBA" id="ARBA00022990"/>
    </source>
</evidence>
<keyword evidence="16" id="KW-1185">Reference proteome</keyword>
<proteinExistence type="inferred from homology"/>
<keyword evidence="8" id="KW-0832">Ubl conjugation</keyword>
<reference evidence="15" key="2">
    <citation type="submission" date="2025-08" db="UniProtKB">
        <authorList>
            <consortium name="Ensembl"/>
        </authorList>
    </citation>
    <scope>IDENTIFICATION</scope>
</reference>
<evidence type="ECO:0000313" key="15">
    <source>
        <dbReference type="Ensembl" id="ENSHHUP00000023511.1"/>
    </source>
</evidence>
<keyword evidence="5" id="KW-0963">Cytoplasm</keyword>
<reference evidence="16" key="1">
    <citation type="submission" date="2018-06" db="EMBL/GenBank/DDBJ databases">
        <title>Genome assembly of Danube salmon.</title>
        <authorList>
            <person name="Macqueen D.J."/>
            <person name="Gundappa M.K."/>
        </authorList>
    </citation>
    <scope>NUCLEOTIDE SEQUENCE [LARGE SCALE GENOMIC DNA]</scope>
</reference>
<dbReference type="AlphaFoldDB" id="A0A4W5LCA0"/>
<keyword evidence="7" id="KW-0597">Phosphoprotein</keyword>
<keyword evidence="10" id="KW-0175">Coiled coil</keyword>
<dbReference type="InterPro" id="IPR008603">
    <property type="entry name" value="DCTN4"/>
</dbReference>
<evidence type="ECO:0000256" key="2">
    <source>
        <dbReference type="ARBA" id="ARBA00004529"/>
    </source>
</evidence>
<evidence type="ECO:0000313" key="16">
    <source>
        <dbReference type="Proteomes" id="UP000314982"/>
    </source>
</evidence>
<evidence type="ECO:0000256" key="8">
    <source>
        <dbReference type="ARBA" id="ARBA00022843"/>
    </source>
</evidence>
<evidence type="ECO:0000256" key="1">
    <source>
        <dbReference type="ARBA" id="ARBA00004300"/>
    </source>
</evidence>
<keyword evidence="9" id="KW-0007">Acetylation</keyword>
<dbReference type="PANTHER" id="PTHR13034:SF2">
    <property type="entry name" value="DYNACTIN SUBUNIT 4"/>
    <property type="match status" value="1"/>
</dbReference>
<comment type="similarity">
    <text evidence="12">Belongs to the dynactin subunit 4 family.</text>
</comment>
<sequence length="90" mass="10340">MALTVSVPFCYSRMKEGEDQKEINIEPAQALDEVEPLPEDCYTRPINLPEVTTLRQRLLQPDFQPAGASQLHPKHKHLLIKRSLRCRVCT</sequence>
<dbReference type="GO" id="GO:0005813">
    <property type="term" value="C:centrosome"/>
    <property type="evidence" value="ECO:0007669"/>
    <property type="project" value="UniProtKB-SubCell"/>
</dbReference>
<evidence type="ECO:0000256" key="11">
    <source>
        <dbReference type="ARBA" id="ARBA00023212"/>
    </source>
</evidence>
<organism evidence="15 16">
    <name type="scientific">Hucho hucho</name>
    <name type="common">huchen</name>
    <dbReference type="NCBI Taxonomy" id="62062"/>
    <lineage>
        <taxon>Eukaryota</taxon>
        <taxon>Metazoa</taxon>
        <taxon>Chordata</taxon>
        <taxon>Craniata</taxon>
        <taxon>Vertebrata</taxon>
        <taxon>Euteleostomi</taxon>
        <taxon>Actinopterygii</taxon>
        <taxon>Neopterygii</taxon>
        <taxon>Teleostei</taxon>
        <taxon>Protacanthopterygii</taxon>
        <taxon>Salmoniformes</taxon>
        <taxon>Salmonidae</taxon>
        <taxon>Salmoninae</taxon>
        <taxon>Hucho</taxon>
    </lineage>
</organism>